<dbReference type="SMART" id="SM00906">
    <property type="entry name" value="Fungal_trans"/>
    <property type="match status" value="1"/>
</dbReference>
<comment type="subcellular location">
    <subcellularLocation>
        <location evidence="1">Nucleus</location>
    </subcellularLocation>
</comment>
<evidence type="ECO:0000256" key="5">
    <source>
        <dbReference type="ARBA" id="ARBA00023163"/>
    </source>
</evidence>
<keyword evidence="2" id="KW-0479">Metal-binding</keyword>
<dbReference type="Pfam" id="PF04082">
    <property type="entry name" value="Fungal_trans"/>
    <property type="match status" value="1"/>
</dbReference>
<organism evidence="8 9">
    <name type="scientific">Penicillium cosmopolitanum</name>
    <dbReference type="NCBI Taxonomy" id="1131564"/>
    <lineage>
        <taxon>Eukaryota</taxon>
        <taxon>Fungi</taxon>
        <taxon>Dikarya</taxon>
        <taxon>Ascomycota</taxon>
        <taxon>Pezizomycotina</taxon>
        <taxon>Eurotiomycetes</taxon>
        <taxon>Eurotiomycetidae</taxon>
        <taxon>Eurotiales</taxon>
        <taxon>Aspergillaceae</taxon>
        <taxon>Penicillium</taxon>
    </lineage>
</organism>
<dbReference type="GO" id="GO:0006351">
    <property type="term" value="P:DNA-templated transcription"/>
    <property type="evidence" value="ECO:0007669"/>
    <property type="project" value="InterPro"/>
</dbReference>
<dbReference type="EMBL" id="JAPZBU010000004">
    <property type="protein sequence ID" value="KAJ5408583.1"/>
    <property type="molecule type" value="Genomic_DNA"/>
</dbReference>
<dbReference type="RefSeq" id="XP_056492898.1">
    <property type="nucleotide sequence ID" value="XM_056627103.1"/>
</dbReference>
<dbReference type="CDD" id="cd00067">
    <property type="entry name" value="GAL4"/>
    <property type="match status" value="1"/>
</dbReference>
<keyword evidence="9" id="KW-1185">Reference proteome</keyword>
<dbReference type="SMART" id="SM00066">
    <property type="entry name" value="GAL4"/>
    <property type="match status" value="1"/>
</dbReference>
<dbReference type="Proteomes" id="UP001147747">
    <property type="component" value="Unassembled WGS sequence"/>
</dbReference>
<dbReference type="PROSITE" id="PS50048">
    <property type="entry name" value="ZN2_CY6_FUNGAL_2"/>
    <property type="match status" value="1"/>
</dbReference>
<dbReference type="GeneID" id="81366083"/>
<protein>
    <recommendedName>
        <fullName evidence="7">Zn(2)-C6 fungal-type domain-containing protein</fullName>
    </recommendedName>
</protein>
<evidence type="ECO:0000259" key="7">
    <source>
        <dbReference type="PROSITE" id="PS50048"/>
    </source>
</evidence>
<dbReference type="GO" id="GO:0005634">
    <property type="term" value="C:nucleus"/>
    <property type="evidence" value="ECO:0007669"/>
    <property type="project" value="UniProtKB-SubCell"/>
</dbReference>
<dbReference type="PANTHER" id="PTHR47540:SF3">
    <property type="entry name" value="ZN(II)2CYS6 TRANSCRIPTION FACTOR (EUROFUNG)"/>
    <property type="match status" value="1"/>
</dbReference>
<dbReference type="OrthoDB" id="4456959at2759"/>
<dbReference type="SUPFAM" id="SSF57701">
    <property type="entry name" value="Zn2/Cys6 DNA-binding domain"/>
    <property type="match status" value="1"/>
</dbReference>
<keyword evidence="4" id="KW-0238">DNA-binding</keyword>
<dbReference type="InterPro" id="IPR007219">
    <property type="entry name" value="XnlR_reg_dom"/>
</dbReference>
<dbReference type="Gene3D" id="4.10.240.10">
    <property type="entry name" value="Zn(2)-C6 fungal-type DNA-binding domain"/>
    <property type="match status" value="1"/>
</dbReference>
<reference evidence="8" key="1">
    <citation type="submission" date="2022-12" db="EMBL/GenBank/DDBJ databases">
        <authorList>
            <person name="Petersen C."/>
        </authorList>
    </citation>
    <scope>NUCLEOTIDE SEQUENCE</scope>
    <source>
        <strain evidence="8">IBT 29677</strain>
    </source>
</reference>
<dbReference type="GO" id="GO:0000981">
    <property type="term" value="F:DNA-binding transcription factor activity, RNA polymerase II-specific"/>
    <property type="evidence" value="ECO:0007669"/>
    <property type="project" value="InterPro"/>
</dbReference>
<keyword evidence="5" id="KW-0804">Transcription</keyword>
<dbReference type="AlphaFoldDB" id="A0A9X0BDC8"/>
<evidence type="ECO:0000256" key="4">
    <source>
        <dbReference type="ARBA" id="ARBA00023125"/>
    </source>
</evidence>
<dbReference type="CDD" id="cd12148">
    <property type="entry name" value="fungal_TF_MHR"/>
    <property type="match status" value="1"/>
</dbReference>
<evidence type="ECO:0000256" key="1">
    <source>
        <dbReference type="ARBA" id="ARBA00004123"/>
    </source>
</evidence>
<gene>
    <name evidence="8" type="ORF">N7509_002466</name>
</gene>
<evidence type="ECO:0000256" key="2">
    <source>
        <dbReference type="ARBA" id="ARBA00022723"/>
    </source>
</evidence>
<dbReference type="PANTHER" id="PTHR47540">
    <property type="entry name" value="THIAMINE REPRESSIBLE GENES REGULATORY PROTEIN THI5"/>
    <property type="match status" value="1"/>
</dbReference>
<comment type="caution">
    <text evidence="8">The sequence shown here is derived from an EMBL/GenBank/DDBJ whole genome shotgun (WGS) entry which is preliminary data.</text>
</comment>
<keyword evidence="3" id="KW-0805">Transcription regulation</keyword>
<dbReference type="InterPro" id="IPR001138">
    <property type="entry name" value="Zn2Cys6_DnaBD"/>
</dbReference>
<sequence length="715" mass="81078">MPEDKSIKRRTGKERVRVTRACDICKRRKLRCSGTLPCSLCFRSGIECQYNAGYKRGKIPSIPVMDREEILGSPQKPTEEKPENYQLSPVDTLILRTEQHIQATPTAQSNVQDSDCFSKGTPLSGTPGSTSLLQERVSIKDRVQASSGILQNEQHVIPSKIHQEADEIDLEGHYVGPSSGVAFLLRVQKRLHENLRFSPSEPIFNFGDAPFPNCDPQFLVLPPIDEALILVNRYFEFSFPTHRFLHQATVEQWVHSFYSGIQGVNENVSRAIKALILMVIAQGKQNSSGMETTAGQSVNSNAYFAAAENHLSQEKGPVKLSSIQARLAQCFYLLSESRMNHCWSLFGTTARLAHAIGLNRRKRREMITDYVEEESRKRVFWCAYVLDNYMSAALGRPKVFHDEDIDQELPACANDSQILQHTILPSHSPRQSLMLASIYHAKLSRLISGILRDLYGIQQKPLVLQAELAQKYETELAEWRAGIATFLDTSNVELLQITFQRQFSVLYLAFEHAKILLYRPFLLRNLASLGRERSAAHSNLQEVIARFVTTCVEAAIKTAEMFKDLCRTRRMYKSFWFTHYNVFCAIVVLYVHVIQSWSEPDNEYKHYLTIGEEAQLELAKCGSQTSFAQRYVVVLEELRKEARKITSHYTGQRELLSITPSEEVAEAAIRQHAEGETLQHAHGQEHQDLDGWLSEMAQDTSPASYLADITGWGGF</sequence>
<evidence type="ECO:0000256" key="3">
    <source>
        <dbReference type="ARBA" id="ARBA00023015"/>
    </source>
</evidence>
<proteinExistence type="predicted"/>
<evidence type="ECO:0000313" key="9">
    <source>
        <dbReference type="Proteomes" id="UP001147747"/>
    </source>
</evidence>
<dbReference type="InterPro" id="IPR051711">
    <property type="entry name" value="Stress_Response_Reg"/>
</dbReference>
<reference evidence="8" key="2">
    <citation type="journal article" date="2023" name="IMA Fungus">
        <title>Comparative genomic study of the Penicillium genus elucidates a diverse pangenome and 15 lateral gene transfer events.</title>
        <authorList>
            <person name="Petersen C."/>
            <person name="Sorensen T."/>
            <person name="Nielsen M.R."/>
            <person name="Sondergaard T.E."/>
            <person name="Sorensen J.L."/>
            <person name="Fitzpatrick D.A."/>
            <person name="Frisvad J.C."/>
            <person name="Nielsen K.L."/>
        </authorList>
    </citation>
    <scope>NUCLEOTIDE SEQUENCE</scope>
    <source>
        <strain evidence="8">IBT 29677</strain>
    </source>
</reference>
<feature type="domain" description="Zn(2)-C6 fungal-type" evidence="7">
    <location>
        <begin position="21"/>
        <end position="50"/>
    </location>
</feature>
<keyword evidence="6" id="KW-0539">Nucleus</keyword>
<dbReference type="PROSITE" id="PS00463">
    <property type="entry name" value="ZN2_CY6_FUNGAL_1"/>
    <property type="match status" value="1"/>
</dbReference>
<dbReference type="GO" id="GO:0043565">
    <property type="term" value="F:sequence-specific DNA binding"/>
    <property type="evidence" value="ECO:0007669"/>
    <property type="project" value="TreeGrafter"/>
</dbReference>
<evidence type="ECO:0000256" key="6">
    <source>
        <dbReference type="ARBA" id="ARBA00023242"/>
    </source>
</evidence>
<dbReference type="Pfam" id="PF00172">
    <property type="entry name" value="Zn_clus"/>
    <property type="match status" value="1"/>
</dbReference>
<name>A0A9X0BDC8_9EURO</name>
<dbReference type="InterPro" id="IPR036864">
    <property type="entry name" value="Zn2-C6_fun-type_DNA-bd_sf"/>
</dbReference>
<accession>A0A9X0BDC8</accession>
<dbReference type="GO" id="GO:0008270">
    <property type="term" value="F:zinc ion binding"/>
    <property type="evidence" value="ECO:0007669"/>
    <property type="project" value="InterPro"/>
</dbReference>
<dbReference type="GO" id="GO:0045944">
    <property type="term" value="P:positive regulation of transcription by RNA polymerase II"/>
    <property type="evidence" value="ECO:0007669"/>
    <property type="project" value="TreeGrafter"/>
</dbReference>
<evidence type="ECO:0000313" key="8">
    <source>
        <dbReference type="EMBL" id="KAJ5408583.1"/>
    </source>
</evidence>